<dbReference type="AlphaFoldDB" id="A0A9Q9B1C6"/>
<dbReference type="InterPro" id="IPR050416">
    <property type="entry name" value="FAD-linked_Oxidoreductase"/>
</dbReference>
<keyword evidence="3" id="KW-0274">FAD</keyword>
<evidence type="ECO:0000256" key="2">
    <source>
        <dbReference type="ARBA" id="ARBA00022630"/>
    </source>
</evidence>
<dbReference type="EMBL" id="CP099424">
    <property type="protein sequence ID" value="USW55768.1"/>
    <property type="molecule type" value="Genomic_DNA"/>
</dbReference>
<dbReference type="SUPFAM" id="SSF56176">
    <property type="entry name" value="FAD-binding/transporter-associated domain-like"/>
    <property type="match status" value="1"/>
</dbReference>
<feature type="chain" id="PRO_5040230101" evidence="5">
    <location>
        <begin position="23"/>
        <end position="497"/>
    </location>
</feature>
<dbReference type="PROSITE" id="PS51387">
    <property type="entry name" value="FAD_PCMH"/>
    <property type="match status" value="1"/>
</dbReference>
<comment type="similarity">
    <text evidence="1">Belongs to the oxygen-dependent FAD-linked oxidoreductase family.</text>
</comment>
<feature type="signal peptide" evidence="5">
    <location>
        <begin position="1"/>
        <end position="22"/>
    </location>
</feature>
<accession>A0A9Q9B1C6</accession>
<dbReference type="Pfam" id="PF01565">
    <property type="entry name" value="FAD_binding_4"/>
    <property type="match status" value="1"/>
</dbReference>
<keyword evidence="5" id="KW-0732">Signal</keyword>
<dbReference type="GO" id="GO:0071949">
    <property type="term" value="F:FAD binding"/>
    <property type="evidence" value="ECO:0007669"/>
    <property type="project" value="InterPro"/>
</dbReference>
<dbReference type="InterPro" id="IPR006094">
    <property type="entry name" value="Oxid_FAD_bind_N"/>
</dbReference>
<dbReference type="Gene3D" id="3.30.465.10">
    <property type="match status" value="1"/>
</dbReference>
<dbReference type="OrthoDB" id="2151789at2759"/>
<evidence type="ECO:0000313" key="7">
    <source>
        <dbReference type="EMBL" id="USW55768.1"/>
    </source>
</evidence>
<keyword evidence="4" id="KW-0560">Oxidoreductase</keyword>
<dbReference type="InterPro" id="IPR016169">
    <property type="entry name" value="FAD-bd_PCMH_sub2"/>
</dbReference>
<dbReference type="InterPro" id="IPR036318">
    <property type="entry name" value="FAD-bd_PCMH-like_sf"/>
</dbReference>
<sequence>MAGLRAVLALLLIFIFSTVTVADVAACCQVLASRFEAEQVFAHDDPGYTPQNSRWTLNAQLSPTCIFKPYSSGDVAYAVKVFTAEDCAFAIKSGGHTPWAGANNINEGITVDLSFLNATTLSADRTFVSLGAGGTWGNAYTALNGTGIAFPGGRVKSVGIGGLTLGGGYSWLTPKVGWVADNVLNYEIVLGSGEIKNVNQSSDGGLFLALKGGGNNFGIVTRFDIAAVEHDQKIWGGFVSMSTNATVDNLQAFQDFMEDAGRGLDDTSLVALEFVLGPNDSEGQILNWITSTGPIQQDSALWSYDPLFSGAQLLNNTGWTTFADFSNNIPPVSRVTFATTTFQPAYIASVPVIHQIHQITQDVYNNFSHIPNFTWDVQYEPLPRVYLDRRAMRGGNVMGLDYTDKDLVIAFLMPLWEDAQFDDEVDRAIHTWLDRVHEFINIHDVGYPFEYLNYAAPFQEPFASYGSKSLRFLKDVSKRYDPEQVFQRLVPGGFKLN</sequence>
<dbReference type="PANTHER" id="PTHR42973">
    <property type="entry name" value="BINDING OXIDOREDUCTASE, PUTATIVE (AFU_ORTHOLOGUE AFUA_1G17690)-RELATED"/>
    <property type="match status" value="1"/>
</dbReference>
<proteinExistence type="inferred from homology"/>
<evidence type="ECO:0000256" key="5">
    <source>
        <dbReference type="SAM" id="SignalP"/>
    </source>
</evidence>
<keyword evidence="8" id="KW-1185">Reference proteome</keyword>
<gene>
    <name evidence="7" type="ORF">Slin15195_G090870</name>
</gene>
<evidence type="ECO:0000259" key="6">
    <source>
        <dbReference type="PROSITE" id="PS51387"/>
    </source>
</evidence>
<dbReference type="PANTHER" id="PTHR42973:SF13">
    <property type="entry name" value="FAD-BINDING PCMH-TYPE DOMAIN-CONTAINING PROTEIN"/>
    <property type="match status" value="1"/>
</dbReference>
<keyword evidence="2" id="KW-0285">Flavoprotein</keyword>
<dbReference type="InterPro" id="IPR016166">
    <property type="entry name" value="FAD-bd_PCMH"/>
</dbReference>
<protein>
    <submittedName>
        <fullName evidence="7">FAD-binding domain, PCMH-type, FAD-binding, type PCMH, subdomain 2</fullName>
    </submittedName>
</protein>
<evidence type="ECO:0000256" key="4">
    <source>
        <dbReference type="ARBA" id="ARBA00023002"/>
    </source>
</evidence>
<feature type="domain" description="FAD-binding PCMH-type" evidence="6">
    <location>
        <begin position="59"/>
        <end position="230"/>
    </location>
</feature>
<organism evidence="7 8">
    <name type="scientific">Septoria linicola</name>
    <dbReference type="NCBI Taxonomy" id="215465"/>
    <lineage>
        <taxon>Eukaryota</taxon>
        <taxon>Fungi</taxon>
        <taxon>Dikarya</taxon>
        <taxon>Ascomycota</taxon>
        <taxon>Pezizomycotina</taxon>
        <taxon>Dothideomycetes</taxon>
        <taxon>Dothideomycetidae</taxon>
        <taxon>Mycosphaerellales</taxon>
        <taxon>Mycosphaerellaceae</taxon>
        <taxon>Septoria</taxon>
    </lineage>
</organism>
<evidence type="ECO:0000256" key="3">
    <source>
        <dbReference type="ARBA" id="ARBA00022827"/>
    </source>
</evidence>
<reference evidence="7" key="1">
    <citation type="submission" date="2022-06" db="EMBL/GenBank/DDBJ databases">
        <title>Complete genome sequences of two strains of the flax pathogen Septoria linicola.</title>
        <authorList>
            <person name="Lapalu N."/>
            <person name="Simon A."/>
            <person name="Demenou B."/>
            <person name="Paumier D."/>
            <person name="Guillot M.-P."/>
            <person name="Gout L."/>
            <person name="Valade R."/>
        </authorList>
    </citation>
    <scope>NUCLEOTIDE SEQUENCE</scope>
    <source>
        <strain evidence="7">SE15195</strain>
    </source>
</reference>
<name>A0A9Q9B1C6_9PEZI</name>
<dbReference type="GO" id="GO:0016491">
    <property type="term" value="F:oxidoreductase activity"/>
    <property type="evidence" value="ECO:0007669"/>
    <property type="project" value="UniProtKB-KW"/>
</dbReference>
<dbReference type="Proteomes" id="UP001056384">
    <property type="component" value="Chromosome 7"/>
</dbReference>
<evidence type="ECO:0000313" key="8">
    <source>
        <dbReference type="Proteomes" id="UP001056384"/>
    </source>
</evidence>
<evidence type="ECO:0000256" key="1">
    <source>
        <dbReference type="ARBA" id="ARBA00005466"/>
    </source>
</evidence>